<dbReference type="InterPro" id="IPR026891">
    <property type="entry name" value="Fn3-like"/>
</dbReference>
<dbReference type="Pfam" id="PF01915">
    <property type="entry name" value="Glyco_hydro_3_C"/>
    <property type="match status" value="1"/>
</dbReference>
<dbReference type="InterPro" id="IPR002772">
    <property type="entry name" value="Glyco_hydro_3_C"/>
</dbReference>
<evidence type="ECO:0000256" key="3">
    <source>
        <dbReference type="SAM" id="MobiDB-lite"/>
    </source>
</evidence>
<keyword evidence="6" id="KW-1185">Reference proteome</keyword>
<dbReference type="InterPro" id="IPR036881">
    <property type="entry name" value="Glyco_hydro_3_C_sf"/>
</dbReference>
<dbReference type="SMART" id="SM01217">
    <property type="entry name" value="Fn3_like"/>
    <property type="match status" value="1"/>
</dbReference>
<organism evidence="5 6">
    <name type="scientific">Streptomyces marispadix</name>
    <dbReference type="NCBI Taxonomy" id="2922868"/>
    <lineage>
        <taxon>Bacteria</taxon>
        <taxon>Bacillati</taxon>
        <taxon>Actinomycetota</taxon>
        <taxon>Actinomycetes</taxon>
        <taxon>Kitasatosporales</taxon>
        <taxon>Streptomycetaceae</taxon>
        <taxon>Streptomyces</taxon>
    </lineage>
</organism>
<dbReference type="EMBL" id="JAKWJU010000002">
    <property type="protein sequence ID" value="MCH6163774.1"/>
    <property type="molecule type" value="Genomic_DNA"/>
</dbReference>
<dbReference type="PANTHER" id="PTHR42715:SF10">
    <property type="entry name" value="BETA-GLUCOSIDASE"/>
    <property type="match status" value="1"/>
</dbReference>
<gene>
    <name evidence="5" type="ORF">MMA15_26250</name>
</gene>
<evidence type="ECO:0000259" key="4">
    <source>
        <dbReference type="SMART" id="SM01217"/>
    </source>
</evidence>
<dbReference type="RefSeq" id="WP_241062640.1">
    <property type="nucleotide sequence ID" value="NZ_JAKWJU010000002.1"/>
</dbReference>
<evidence type="ECO:0000313" key="5">
    <source>
        <dbReference type="EMBL" id="MCH6163774.1"/>
    </source>
</evidence>
<evidence type="ECO:0000256" key="2">
    <source>
        <dbReference type="ARBA" id="ARBA00022801"/>
    </source>
</evidence>
<evidence type="ECO:0000256" key="1">
    <source>
        <dbReference type="ARBA" id="ARBA00005336"/>
    </source>
</evidence>
<accession>A0ABS9T5H8</accession>
<keyword evidence="2 5" id="KW-0378">Hydrolase</keyword>
<feature type="domain" description="Fibronectin type III-like" evidence="4">
    <location>
        <begin position="626"/>
        <end position="696"/>
    </location>
</feature>
<dbReference type="Gene3D" id="3.40.50.1700">
    <property type="entry name" value="Glycoside hydrolase family 3 C-terminal domain"/>
    <property type="match status" value="1"/>
</dbReference>
<dbReference type="SUPFAM" id="SSF52279">
    <property type="entry name" value="Beta-D-glucan exohydrolase, C-terminal domain"/>
    <property type="match status" value="1"/>
</dbReference>
<dbReference type="InterPro" id="IPR013783">
    <property type="entry name" value="Ig-like_fold"/>
</dbReference>
<dbReference type="InterPro" id="IPR036962">
    <property type="entry name" value="Glyco_hydro_3_N_sf"/>
</dbReference>
<dbReference type="PRINTS" id="PR00133">
    <property type="entry name" value="GLHYDRLASE3"/>
</dbReference>
<dbReference type="Proteomes" id="UP001166784">
    <property type="component" value="Unassembled WGS sequence"/>
</dbReference>
<reference evidence="5" key="2">
    <citation type="journal article" date="2023" name="Int. J. Syst. Evol. Microbiol.">
        <title>Streptomyces marispadix sp. nov., isolated from marine beach sediment of the Northern Coast of Portugal.</title>
        <authorList>
            <person name="dos Santos J.D.N."/>
            <person name="Vitorino I.R."/>
            <person name="Kallscheuer N."/>
            <person name="Srivastava A."/>
            <person name="Krautwurst S."/>
            <person name="Marz M."/>
            <person name="Jogler C."/>
            <person name="Lobo Da Cunha A."/>
            <person name="Catita J."/>
            <person name="Goncalves H."/>
            <person name="Gonzalez I."/>
            <person name="Reyes F."/>
            <person name="Lage O.M."/>
        </authorList>
    </citation>
    <scope>NUCLEOTIDE SEQUENCE</scope>
    <source>
        <strain evidence="5">M600PL45_2</strain>
    </source>
</reference>
<dbReference type="Pfam" id="PF00933">
    <property type="entry name" value="Glyco_hydro_3"/>
    <property type="match status" value="1"/>
</dbReference>
<dbReference type="GO" id="GO:0016787">
    <property type="term" value="F:hydrolase activity"/>
    <property type="evidence" value="ECO:0007669"/>
    <property type="project" value="UniProtKB-KW"/>
</dbReference>
<sequence length="709" mass="75137">MGPPRPLVRVATTLAFCAALTVPGPGPLSHAQSTASAASAGAEGDRPWTDRSLSPSDRADLLLNAMTLDEKVRMLHGTIGSPVPTTGYIAPIRRLGVPGVTMTDGPAGVRNGQKATELPAPVAQAASFDTEVAREYGRTVGSEARARGQSQVFGPGTNIQRVPVNGRNFEYFSEDPYLSGSMAGADTVGIQSQGVIATVKHFAANNQETDRMTVSAEIGERALHEIYGTPFDLAVRQGEPGSVMCSYNRVNTVYACSNAHTLRTMLRSRFGFEGYVVSDYPSTHATSDLAAGLNVELPLSFHVNPLSVRAALHRGDITKEDVDRRVREVLTVLFRFGLFERDGTATSPIDEAAGNDAAQRVAEQSAVLLKNDDDALPLGDATSRIAVIGAAAADSAQGGGSSKVDPLSEDRALDAIKERAGGSAHVTYHDGCDTKAAAEAARSADVALVFAHDKEEEGSDRSGLSLPGNQDELISKVAAANSRTAVVLQTGGPVLMPWLPQVASVLETWYPGARGGAATARLLWGDVNPSGKLPQTFPAAEDEVPARTRAQYPGVDGTAHYSEGIDVGYRWYDKTDTKPLFPFGHGLSYSDFTYSGLRLEKNSGGPDDPVKLSFTVTNNGKRAGSEAAQVYVSKPDTEADSPPRELGGFRKVSLGSGETERVQVSVAPRQLSFWDTETDGFRVRKGEYGVAVGPSSRSLPLGASYQVRE</sequence>
<name>A0ABS9T5H8_9ACTN</name>
<dbReference type="SUPFAM" id="SSF51445">
    <property type="entry name" value="(Trans)glycosidases"/>
    <property type="match status" value="1"/>
</dbReference>
<feature type="region of interest" description="Disordered" evidence="3">
    <location>
        <begin position="27"/>
        <end position="55"/>
    </location>
</feature>
<dbReference type="PANTHER" id="PTHR42715">
    <property type="entry name" value="BETA-GLUCOSIDASE"/>
    <property type="match status" value="1"/>
</dbReference>
<reference evidence="5" key="1">
    <citation type="submission" date="2022-03" db="EMBL/GenBank/DDBJ databases">
        <authorList>
            <person name="Santos J.D.N."/>
            <person name="Kallscheuer N."/>
            <person name="Jogler C."/>
            <person name="Lage O.M."/>
        </authorList>
    </citation>
    <scope>NUCLEOTIDE SEQUENCE</scope>
    <source>
        <strain evidence="5">M600PL45_2</strain>
    </source>
</reference>
<dbReference type="Gene3D" id="3.20.20.300">
    <property type="entry name" value="Glycoside hydrolase, family 3, N-terminal domain"/>
    <property type="match status" value="1"/>
</dbReference>
<dbReference type="Pfam" id="PF14310">
    <property type="entry name" value="Fn3-like"/>
    <property type="match status" value="1"/>
</dbReference>
<dbReference type="InterPro" id="IPR001764">
    <property type="entry name" value="Glyco_hydro_3_N"/>
</dbReference>
<comment type="caution">
    <text evidence="5">The sequence shown here is derived from an EMBL/GenBank/DDBJ whole genome shotgun (WGS) entry which is preliminary data.</text>
</comment>
<proteinExistence type="inferred from homology"/>
<evidence type="ECO:0000313" key="6">
    <source>
        <dbReference type="Proteomes" id="UP001166784"/>
    </source>
</evidence>
<dbReference type="Gene3D" id="2.60.40.10">
    <property type="entry name" value="Immunoglobulins"/>
    <property type="match status" value="1"/>
</dbReference>
<dbReference type="InterPro" id="IPR017853">
    <property type="entry name" value="GH"/>
</dbReference>
<feature type="compositionally biased region" description="Low complexity" evidence="3">
    <location>
        <begin position="29"/>
        <end position="42"/>
    </location>
</feature>
<dbReference type="InterPro" id="IPR050288">
    <property type="entry name" value="Cellulose_deg_GH3"/>
</dbReference>
<protein>
    <submittedName>
        <fullName evidence="5">Glycoside hydrolase family 3 C-terminal domain-containing protein</fullName>
    </submittedName>
</protein>
<comment type="similarity">
    <text evidence="1">Belongs to the glycosyl hydrolase 3 family.</text>
</comment>